<protein>
    <submittedName>
        <fullName evidence="2">Uncharacterized protein</fullName>
    </submittedName>
</protein>
<dbReference type="Proteomes" id="UP001479436">
    <property type="component" value="Unassembled WGS sequence"/>
</dbReference>
<evidence type="ECO:0000313" key="2">
    <source>
        <dbReference type="EMBL" id="KAK9686952.1"/>
    </source>
</evidence>
<accession>A0ABR2VPL6</accession>
<feature type="region of interest" description="Disordered" evidence="1">
    <location>
        <begin position="114"/>
        <end position="145"/>
    </location>
</feature>
<keyword evidence="3" id="KW-1185">Reference proteome</keyword>
<evidence type="ECO:0000256" key="1">
    <source>
        <dbReference type="SAM" id="MobiDB-lite"/>
    </source>
</evidence>
<organism evidence="2 3">
    <name type="scientific">Basidiobolus ranarum</name>
    <dbReference type="NCBI Taxonomy" id="34480"/>
    <lineage>
        <taxon>Eukaryota</taxon>
        <taxon>Fungi</taxon>
        <taxon>Fungi incertae sedis</taxon>
        <taxon>Zoopagomycota</taxon>
        <taxon>Entomophthoromycotina</taxon>
        <taxon>Basidiobolomycetes</taxon>
        <taxon>Basidiobolales</taxon>
        <taxon>Basidiobolaceae</taxon>
        <taxon>Basidiobolus</taxon>
    </lineage>
</organism>
<sequence>MESRSSRTKKKPDYTVTWETEDYLEINPRSYNMADDLEDFRLEGTGHKKIRSLTVKRDPTVDGSKRTHISIMARKEQEDLEKALKLSLMEGNSKVERKPKRTLITDIQTDSSILITNPKHASPRLGDHSRSKCSTESTFGSQQNL</sequence>
<name>A0ABR2VPL6_9FUNG</name>
<gene>
    <name evidence="2" type="ORF">K7432_014966</name>
</gene>
<proteinExistence type="predicted"/>
<dbReference type="EMBL" id="JASJQH010008739">
    <property type="protein sequence ID" value="KAK9686952.1"/>
    <property type="molecule type" value="Genomic_DNA"/>
</dbReference>
<comment type="caution">
    <text evidence="2">The sequence shown here is derived from an EMBL/GenBank/DDBJ whole genome shotgun (WGS) entry which is preliminary data.</text>
</comment>
<evidence type="ECO:0000313" key="3">
    <source>
        <dbReference type="Proteomes" id="UP001479436"/>
    </source>
</evidence>
<reference evidence="2 3" key="1">
    <citation type="submission" date="2023-04" db="EMBL/GenBank/DDBJ databases">
        <title>Genome of Basidiobolus ranarum AG-B5.</title>
        <authorList>
            <person name="Stajich J.E."/>
            <person name="Carter-House D."/>
            <person name="Gryganskyi A."/>
        </authorList>
    </citation>
    <scope>NUCLEOTIDE SEQUENCE [LARGE SCALE GENOMIC DNA]</scope>
    <source>
        <strain evidence="2 3">AG-B5</strain>
    </source>
</reference>
<feature type="non-terminal residue" evidence="2">
    <location>
        <position position="145"/>
    </location>
</feature>
<feature type="compositionally biased region" description="Polar residues" evidence="1">
    <location>
        <begin position="132"/>
        <end position="145"/>
    </location>
</feature>